<keyword evidence="3 4" id="KW-0413">Isomerase</keyword>
<evidence type="ECO:0000256" key="7">
    <source>
        <dbReference type="RuleBase" id="RU003792"/>
    </source>
</evidence>
<evidence type="ECO:0000256" key="1">
    <source>
        <dbReference type="ARBA" id="ARBA00009375"/>
    </source>
</evidence>
<comment type="subunit">
    <text evidence="4">Homodimer.</text>
</comment>
<dbReference type="InterPro" id="IPR020103">
    <property type="entry name" value="PsdUridine_synth_cat_dom_sf"/>
</dbReference>
<feature type="active site" description="Nucleophile" evidence="4 5">
    <location>
        <position position="52"/>
    </location>
</feature>
<accession>A0A8J3CSL0</accession>
<keyword evidence="2 4" id="KW-0819">tRNA processing</keyword>
<feature type="binding site" evidence="4 6">
    <location>
        <position position="111"/>
    </location>
    <ligand>
        <name>substrate</name>
    </ligand>
</feature>
<sequence>MPRYKLTLEYDGGPYMGWQWQDHGPSVQGAVEAAVAKLDGGPREVYGSGRTDSGVHALAQVAHVDLVKNLRQDKVRDAINFHLGKHPISVLDAELVDDEFHARFDARERRYLFRILDRRPRLALDRGRVWRVPVKLDTDAMDYAAQVLVGKHDFTTFRDTACQAKSPDKTLDMARVSRVGDEVHCEFSARSFLHKQVRSMVGSLVEVGLGKWNRADMKAVLEARDRTECGPVSPPDGLYLIHVNYPDLTAET</sequence>
<dbReference type="GO" id="GO:0160147">
    <property type="term" value="F:tRNA pseudouridine(38-40) synthase activity"/>
    <property type="evidence" value="ECO:0007669"/>
    <property type="project" value="UniProtKB-EC"/>
</dbReference>
<dbReference type="InterPro" id="IPR020097">
    <property type="entry name" value="PsdUridine_synth_TruA_a/b_dom"/>
</dbReference>
<gene>
    <name evidence="4 9" type="primary">truA</name>
    <name evidence="9" type="ORF">GCM10009069_17280</name>
</gene>
<reference evidence="9" key="2">
    <citation type="submission" date="2020-09" db="EMBL/GenBank/DDBJ databases">
        <authorList>
            <person name="Sun Q."/>
            <person name="Kim S."/>
        </authorList>
    </citation>
    <scope>NUCLEOTIDE SEQUENCE</scope>
    <source>
        <strain evidence="9">KCTC 32513</strain>
    </source>
</reference>
<evidence type="ECO:0000313" key="10">
    <source>
        <dbReference type="Proteomes" id="UP000634004"/>
    </source>
</evidence>
<comment type="similarity">
    <text evidence="1 4 7">Belongs to the tRNA pseudouridine synthase TruA family.</text>
</comment>
<dbReference type="PANTHER" id="PTHR11142">
    <property type="entry name" value="PSEUDOURIDYLATE SYNTHASE"/>
    <property type="match status" value="1"/>
</dbReference>
<feature type="domain" description="Pseudouridine synthase I TruA alpha/beta" evidence="8">
    <location>
        <begin position="144"/>
        <end position="246"/>
    </location>
</feature>
<dbReference type="CDD" id="cd02570">
    <property type="entry name" value="PseudoU_synth_EcTruA"/>
    <property type="match status" value="1"/>
</dbReference>
<dbReference type="Pfam" id="PF01416">
    <property type="entry name" value="PseudoU_synth_1"/>
    <property type="match status" value="2"/>
</dbReference>
<evidence type="ECO:0000259" key="8">
    <source>
        <dbReference type="Pfam" id="PF01416"/>
    </source>
</evidence>
<dbReference type="GO" id="GO:0003723">
    <property type="term" value="F:RNA binding"/>
    <property type="evidence" value="ECO:0007669"/>
    <property type="project" value="InterPro"/>
</dbReference>
<dbReference type="FunFam" id="3.30.70.580:FF:000001">
    <property type="entry name" value="tRNA pseudouridine synthase A"/>
    <property type="match status" value="1"/>
</dbReference>
<dbReference type="EMBL" id="BMZH01000006">
    <property type="protein sequence ID" value="GHA94829.1"/>
    <property type="molecule type" value="Genomic_DNA"/>
</dbReference>
<organism evidence="9 10">
    <name type="scientific">Algimonas arctica</name>
    <dbReference type="NCBI Taxonomy" id="1479486"/>
    <lineage>
        <taxon>Bacteria</taxon>
        <taxon>Pseudomonadati</taxon>
        <taxon>Pseudomonadota</taxon>
        <taxon>Alphaproteobacteria</taxon>
        <taxon>Maricaulales</taxon>
        <taxon>Robiginitomaculaceae</taxon>
        <taxon>Algimonas</taxon>
    </lineage>
</organism>
<comment type="catalytic activity">
    <reaction evidence="4 7">
        <text>uridine(38/39/40) in tRNA = pseudouridine(38/39/40) in tRNA</text>
        <dbReference type="Rhea" id="RHEA:22376"/>
        <dbReference type="Rhea" id="RHEA-COMP:10085"/>
        <dbReference type="Rhea" id="RHEA-COMP:10087"/>
        <dbReference type="ChEBI" id="CHEBI:65314"/>
        <dbReference type="ChEBI" id="CHEBI:65315"/>
        <dbReference type="EC" id="5.4.99.12"/>
    </reaction>
</comment>
<dbReference type="NCBIfam" id="TIGR00071">
    <property type="entry name" value="hisT_truA"/>
    <property type="match status" value="1"/>
</dbReference>
<dbReference type="PIRSF" id="PIRSF001430">
    <property type="entry name" value="tRNA_psdUrid_synth"/>
    <property type="match status" value="1"/>
</dbReference>
<comment type="function">
    <text evidence="4">Formation of pseudouridine at positions 38, 39 and 40 in the anticodon stem and loop of transfer RNAs.</text>
</comment>
<dbReference type="InterPro" id="IPR001406">
    <property type="entry name" value="PsdUridine_synth_TruA"/>
</dbReference>
<protein>
    <recommendedName>
        <fullName evidence="4">tRNA pseudouridine synthase A</fullName>
        <ecNumber evidence="4">5.4.99.12</ecNumber>
    </recommendedName>
    <alternativeName>
        <fullName evidence="4">tRNA pseudouridine(38-40) synthase</fullName>
    </alternativeName>
    <alternativeName>
        <fullName evidence="4">tRNA pseudouridylate synthase I</fullName>
    </alternativeName>
    <alternativeName>
        <fullName evidence="4">tRNA-uridine isomerase I</fullName>
    </alternativeName>
</protein>
<name>A0A8J3CSL0_9PROT</name>
<dbReference type="SUPFAM" id="SSF55120">
    <property type="entry name" value="Pseudouridine synthase"/>
    <property type="match status" value="1"/>
</dbReference>
<comment type="caution">
    <text evidence="4">Lacks conserved residue(s) required for the propagation of feature annotation.</text>
</comment>
<dbReference type="PANTHER" id="PTHR11142:SF0">
    <property type="entry name" value="TRNA PSEUDOURIDINE SYNTHASE-LIKE 1"/>
    <property type="match status" value="1"/>
</dbReference>
<dbReference type="GO" id="GO:0031119">
    <property type="term" value="P:tRNA pseudouridine synthesis"/>
    <property type="evidence" value="ECO:0007669"/>
    <property type="project" value="UniProtKB-UniRule"/>
</dbReference>
<dbReference type="InterPro" id="IPR020094">
    <property type="entry name" value="TruA/RsuA/RluB/E/F_N"/>
</dbReference>
<dbReference type="AlphaFoldDB" id="A0A8J3CSL0"/>
<evidence type="ECO:0000256" key="6">
    <source>
        <dbReference type="PIRSR" id="PIRSR001430-2"/>
    </source>
</evidence>
<evidence type="ECO:0000256" key="2">
    <source>
        <dbReference type="ARBA" id="ARBA00022694"/>
    </source>
</evidence>
<evidence type="ECO:0000256" key="3">
    <source>
        <dbReference type="ARBA" id="ARBA00023235"/>
    </source>
</evidence>
<dbReference type="Gene3D" id="3.30.70.660">
    <property type="entry name" value="Pseudouridine synthase I, catalytic domain, C-terminal subdomain"/>
    <property type="match status" value="1"/>
</dbReference>
<dbReference type="RefSeq" id="WP_189497465.1">
    <property type="nucleotide sequence ID" value="NZ_BMZH01000006.1"/>
</dbReference>
<evidence type="ECO:0000256" key="4">
    <source>
        <dbReference type="HAMAP-Rule" id="MF_00171"/>
    </source>
</evidence>
<dbReference type="InterPro" id="IPR020095">
    <property type="entry name" value="PsdUridine_synth_TruA_C"/>
</dbReference>
<comment type="caution">
    <text evidence="9">The sequence shown here is derived from an EMBL/GenBank/DDBJ whole genome shotgun (WGS) entry which is preliminary data.</text>
</comment>
<feature type="domain" description="Pseudouridine synthase I TruA alpha/beta" evidence="8">
    <location>
        <begin position="9"/>
        <end position="105"/>
    </location>
</feature>
<dbReference type="EC" id="5.4.99.12" evidence="4"/>
<dbReference type="HAMAP" id="MF_00171">
    <property type="entry name" value="TruA"/>
    <property type="match status" value="1"/>
</dbReference>
<evidence type="ECO:0000313" key="9">
    <source>
        <dbReference type="EMBL" id="GHA94829.1"/>
    </source>
</evidence>
<dbReference type="Proteomes" id="UP000634004">
    <property type="component" value="Unassembled WGS sequence"/>
</dbReference>
<evidence type="ECO:0000256" key="5">
    <source>
        <dbReference type="PIRSR" id="PIRSR001430-1"/>
    </source>
</evidence>
<reference evidence="9" key="1">
    <citation type="journal article" date="2014" name="Int. J. Syst. Evol. Microbiol.">
        <title>Complete genome sequence of Corynebacterium casei LMG S-19264T (=DSM 44701T), isolated from a smear-ripened cheese.</title>
        <authorList>
            <consortium name="US DOE Joint Genome Institute (JGI-PGF)"/>
            <person name="Walter F."/>
            <person name="Albersmeier A."/>
            <person name="Kalinowski J."/>
            <person name="Ruckert C."/>
        </authorList>
    </citation>
    <scope>NUCLEOTIDE SEQUENCE</scope>
    <source>
        <strain evidence="9">KCTC 32513</strain>
    </source>
</reference>
<dbReference type="Gene3D" id="3.30.70.580">
    <property type="entry name" value="Pseudouridine synthase I, catalytic domain, N-terminal subdomain"/>
    <property type="match status" value="1"/>
</dbReference>
<proteinExistence type="inferred from homology"/>
<keyword evidence="10" id="KW-1185">Reference proteome</keyword>